<dbReference type="Proteomes" id="UP000321175">
    <property type="component" value="Unassembled WGS sequence"/>
</dbReference>
<feature type="compositionally biased region" description="Basic and acidic residues" evidence="1">
    <location>
        <begin position="129"/>
        <end position="140"/>
    </location>
</feature>
<proteinExistence type="predicted"/>
<evidence type="ECO:0000313" key="3">
    <source>
        <dbReference type="Proteomes" id="UP000321175"/>
    </source>
</evidence>
<reference evidence="2 3" key="1">
    <citation type="submission" date="2019-07" db="EMBL/GenBank/DDBJ databases">
        <title>Whole genome shotgun sequence of Enterococcus mundtii NBRC 100490.</title>
        <authorList>
            <person name="Hosoyama A."/>
            <person name="Uohara A."/>
            <person name="Ohji S."/>
            <person name="Ichikawa N."/>
        </authorList>
    </citation>
    <scope>NUCLEOTIDE SEQUENCE [LARGE SCALE GENOMIC DNA]</scope>
    <source>
        <strain evidence="2 3">NBRC 100490</strain>
    </source>
</reference>
<name>A0ABQ0VK87_ENTMU</name>
<dbReference type="RefSeq" id="WP_071867990.1">
    <property type="nucleotide sequence ID" value="NZ_BJWA01000038.1"/>
</dbReference>
<feature type="region of interest" description="Disordered" evidence="1">
    <location>
        <begin position="129"/>
        <end position="156"/>
    </location>
</feature>
<dbReference type="GeneID" id="60999670"/>
<accession>A0ABQ0VK87</accession>
<evidence type="ECO:0000313" key="2">
    <source>
        <dbReference type="EMBL" id="GEL81808.1"/>
    </source>
</evidence>
<evidence type="ECO:0000256" key="1">
    <source>
        <dbReference type="SAM" id="MobiDB-lite"/>
    </source>
</evidence>
<keyword evidence="3" id="KW-1185">Reference proteome</keyword>
<protein>
    <recommendedName>
        <fullName evidence="4">Phage protein</fullName>
    </recommendedName>
</protein>
<gene>
    <name evidence="2" type="ORF">EMU01_29520</name>
</gene>
<comment type="caution">
    <text evidence="2">The sequence shown here is derived from an EMBL/GenBank/DDBJ whole genome shotgun (WGS) entry which is preliminary data.</text>
</comment>
<evidence type="ECO:0008006" key="4">
    <source>
        <dbReference type="Google" id="ProtNLM"/>
    </source>
</evidence>
<feature type="compositionally biased region" description="Basic residues" evidence="1">
    <location>
        <begin position="144"/>
        <end position="156"/>
    </location>
</feature>
<organism evidence="2 3">
    <name type="scientific">Enterococcus mundtii</name>
    <dbReference type="NCBI Taxonomy" id="53346"/>
    <lineage>
        <taxon>Bacteria</taxon>
        <taxon>Bacillati</taxon>
        <taxon>Bacillota</taxon>
        <taxon>Bacilli</taxon>
        <taxon>Lactobacillales</taxon>
        <taxon>Enterococcaceae</taxon>
        <taxon>Enterococcus</taxon>
    </lineage>
</organism>
<dbReference type="EMBL" id="BJWA01000038">
    <property type="protein sequence ID" value="GEL81808.1"/>
    <property type="molecule type" value="Genomic_DNA"/>
</dbReference>
<sequence>MARLADYGIHVEELKNSAVVSIQGHEFPIAFTMVTMEYIADIYGGDYSKFETDMNAMISKKNGTISIANLTKSDLKIMRALIYAMLKTGGLEDDPEDIFLFLGMNRDLLDIYGVCMEIFTNQTFQVEDVKKSKKPQDFKPSKQTQKRKNRNKRKGK</sequence>